<dbReference type="OrthoDB" id="10664707at2759"/>
<accession>A0A2J6RY82</accession>
<keyword evidence="2" id="KW-1185">Reference proteome</keyword>
<sequence>MPSYMFYRNRRTPFNFGYPEVKQKGLPAFFSRLKEDYNEAKERLAQDAAKRQTWQYQHAKMSASGEKSIALLATGTIKLVFHDMIHDFWIFQLKSFSSSSNTWMPLIQPASDSPASRSTEFTSIHGSVPLWTGAYWPAWKGALPVSGLWLTLEDWFPAHLHFNFELGKYVTEKAFKQLEKKKRAFRDARAARRRRARDRGYRRWDMREALGDATTVR</sequence>
<evidence type="ECO:0000313" key="1">
    <source>
        <dbReference type="EMBL" id="PMD43466.1"/>
    </source>
</evidence>
<dbReference type="AlphaFoldDB" id="A0A2J6RY82"/>
<proteinExistence type="predicted"/>
<reference evidence="1 2" key="1">
    <citation type="submission" date="2016-04" db="EMBL/GenBank/DDBJ databases">
        <title>A degradative enzymes factory behind the ericoid mycorrhizal symbiosis.</title>
        <authorList>
            <consortium name="DOE Joint Genome Institute"/>
            <person name="Martino E."/>
            <person name="Morin E."/>
            <person name="Grelet G."/>
            <person name="Kuo A."/>
            <person name="Kohler A."/>
            <person name="Daghino S."/>
            <person name="Barry K."/>
            <person name="Choi C."/>
            <person name="Cichocki N."/>
            <person name="Clum A."/>
            <person name="Copeland A."/>
            <person name="Hainaut M."/>
            <person name="Haridas S."/>
            <person name="Labutti K."/>
            <person name="Lindquist E."/>
            <person name="Lipzen A."/>
            <person name="Khouja H.-R."/>
            <person name="Murat C."/>
            <person name="Ohm R."/>
            <person name="Olson A."/>
            <person name="Spatafora J."/>
            <person name="Veneault-Fourrey C."/>
            <person name="Henrissat B."/>
            <person name="Grigoriev I."/>
            <person name="Martin F."/>
            <person name="Perotto S."/>
        </authorList>
    </citation>
    <scope>NUCLEOTIDE SEQUENCE [LARGE SCALE GENOMIC DNA]</scope>
    <source>
        <strain evidence="1 2">F</strain>
    </source>
</reference>
<gene>
    <name evidence="1" type="ORF">L207DRAFT_621110</name>
</gene>
<dbReference type="Proteomes" id="UP000235786">
    <property type="component" value="Unassembled WGS sequence"/>
</dbReference>
<organism evidence="1 2">
    <name type="scientific">Hyaloscypha variabilis (strain UAMH 11265 / GT02V1 / F)</name>
    <name type="common">Meliniomyces variabilis</name>
    <dbReference type="NCBI Taxonomy" id="1149755"/>
    <lineage>
        <taxon>Eukaryota</taxon>
        <taxon>Fungi</taxon>
        <taxon>Dikarya</taxon>
        <taxon>Ascomycota</taxon>
        <taxon>Pezizomycotina</taxon>
        <taxon>Leotiomycetes</taxon>
        <taxon>Helotiales</taxon>
        <taxon>Hyaloscyphaceae</taxon>
        <taxon>Hyaloscypha</taxon>
        <taxon>Hyaloscypha variabilis</taxon>
    </lineage>
</organism>
<name>A0A2J6RY82_HYAVF</name>
<evidence type="ECO:0000313" key="2">
    <source>
        <dbReference type="Proteomes" id="UP000235786"/>
    </source>
</evidence>
<protein>
    <submittedName>
        <fullName evidence="1">Uncharacterized protein</fullName>
    </submittedName>
</protein>
<dbReference type="EMBL" id="KZ613942">
    <property type="protein sequence ID" value="PMD43466.1"/>
    <property type="molecule type" value="Genomic_DNA"/>
</dbReference>